<dbReference type="GO" id="GO:0003677">
    <property type="term" value="F:DNA binding"/>
    <property type="evidence" value="ECO:0007669"/>
    <property type="project" value="InterPro"/>
</dbReference>
<sequence>MIPFRKAEKRQVGFLTKEEIDALLDACTMKDPLGRRDRVMVLIL</sequence>
<evidence type="ECO:0000313" key="2">
    <source>
        <dbReference type="Proteomes" id="UP000046155"/>
    </source>
</evidence>
<gene>
    <name evidence="1" type="ORF">SSCH_2110002</name>
</gene>
<organism evidence="1 2">
    <name type="scientific">Syntrophaceticus schinkii</name>
    <dbReference type="NCBI Taxonomy" id="499207"/>
    <lineage>
        <taxon>Bacteria</taxon>
        <taxon>Bacillati</taxon>
        <taxon>Bacillota</taxon>
        <taxon>Clostridia</taxon>
        <taxon>Thermoanaerobacterales</taxon>
        <taxon>Thermoanaerobacterales Family III. Incertae Sedis</taxon>
        <taxon>Syntrophaceticus</taxon>
    </lineage>
</organism>
<dbReference type="AlphaFoldDB" id="A0A0B7MDC9"/>
<name>A0A0B7MDC9_9FIRM</name>
<dbReference type="InterPro" id="IPR011010">
    <property type="entry name" value="DNA_brk_join_enz"/>
</dbReference>
<accession>A0A0B7MDC9</accession>
<protein>
    <submittedName>
        <fullName evidence="1">Uncharacterized protein</fullName>
    </submittedName>
</protein>
<keyword evidence="2" id="KW-1185">Reference proteome</keyword>
<reference evidence="2" key="1">
    <citation type="submission" date="2015-01" db="EMBL/GenBank/DDBJ databases">
        <authorList>
            <person name="Manzoor Shahid"/>
            <person name="Zubair Saima"/>
        </authorList>
    </citation>
    <scope>NUCLEOTIDE SEQUENCE [LARGE SCALE GENOMIC DNA]</scope>
    <source>
        <strain evidence="2">Sp3</strain>
    </source>
</reference>
<evidence type="ECO:0000313" key="1">
    <source>
        <dbReference type="EMBL" id="CEO88579.1"/>
    </source>
</evidence>
<dbReference type="SUPFAM" id="SSF56349">
    <property type="entry name" value="DNA breaking-rejoining enzymes"/>
    <property type="match status" value="1"/>
</dbReference>
<proteinExistence type="predicted"/>
<dbReference type="EMBL" id="CDRZ01000126">
    <property type="protein sequence ID" value="CEO88579.1"/>
    <property type="molecule type" value="Genomic_DNA"/>
</dbReference>
<dbReference type="Proteomes" id="UP000046155">
    <property type="component" value="Unassembled WGS sequence"/>
</dbReference>